<sequence>MKQGFKKNTKKLRPDGRSFKYGILPIKIKNNGLLMQSSFPYHVDACSDNEEHRYRLYGYPDNG</sequence>
<keyword evidence="2" id="KW-1185">Reference proteome</keyword>
<evidence type="ECO:0000313" key="2">
    <source>
        <dbReference type="Proteomes" id="UP000215002"/>
    </source>
</evidence>
<dbReference type="KEGG" id="muc:MuYL_3990"/>
<accession>A0A223P179</accession>
<reference evidence="1 2" key="1">
    <citation type="submission" date="2017-08" db="EMBL/GenBank/DDBJ databases">
        <title>Complete genome sequence of Mucilaginibacter sp. strain BJC16-A31.</title>
        <authorList>
            <consortium name="Henan University of Science and Technology"/>
            <person name="You X."/>
        </authorList>
    </citation>
    <scope>NUCLEOTIDE SEQUENCE [LARGE SCALE GENOMIC DNA]</scope>
    <source>
        <strain evidence="1 2">BJC16-A31</strain>
    </source>
</reference>
<evidence type="ECO:0000313" key="1">
    <source>
        <dbReference type="EMBL" id="ASU35875.1"/>
    </source>
</evidence>
<gene>
    <name evidence="1" type="ORF">MuYL_3990</name>
</gene>
<dbReference type="Proteomes" id="UP000215002">
    <property type="component" value="Chromosome"/>
</dbReference>
<protein>
    <submittedName>
        <fullName evidence="1">Uncharacterized protein</fullName>
    </submittedName>
</protein>
<proteinExistence type="predicted"/>
<dbReference type="RefSeq" id="WP_094571979.1">
    <property type="nucleotide sequence ID" value="NZ_CP022743.1"/>
</dbReference>
<dbReference type="EMBL" id="CP022743">
    <property type="protein sequence ID" value="ASU35875.1"/>
    <property type="molecule type" value="Genomic_DNA"/>
</dbReference>
<organism evidence="1 2">
    <name type="scientific">Mucilaginibacter xinganensis</name>
    <dbReference type="NCBI Taxonomy" id="1234841"/>
    <lineage>
        <taxon>Bacteria</taxon>
        <taxon>Pseudomonadati</taxon>
        <taxon>Bacteroidota</taxon>
        <taxon>Sphingobacteriia</taxon>
        <taxon>Sphingobacteriales</taxon>
        <taxon>Sphingobacteriaceae</taxon>
        <taxon>Mucilaginibacter</taxon>
    </lineage>
</organism>
<dbReference type="AlphaFoldDB" id="A0A223P179"/>
<name>A0A223P179_9SPHI</name>